<dbReference type="Gramene" id="OMP06126">
    <property type="protein sequence ID" value="OMP06126"/>
    <property type="gene ID" value="CCACVL1_01701"/>
</dbReference>
<protein>
    <recommendedName>
        <fullName evidence="4">Heat shock factor (HSF)-type, DNA-binding protein</fullName>
    </recommendedName>
</protein>
<dbReference type="OMA" id="SMLIQEV"/>
<dbReference type="GO" id="GO:0003700">
    <property type="term" value="F:DNA-binding transcription factor activity"/>
    <property type="evidence" value="ECO:0007669"/>
    <property type="project" value="TreeGrafter"/>
</dbReference>
<dbReference type="Proteomes" id="UP000188268">
    <property type="component" value="Unassembled WGS sequence"/>
</dbReference>
<dbReference type="PANTHER" id="PTHR10015:SF337">
    <property type="entry name" value="HEAT STRESS TRANSCRIPTION FACTOR A-3"/>
    <property type="match status" value="1"/>
</dbReference>
<sequence>MLFQGFRKIDTDKWEFANEAFQRGKKQHLLKNIQRRKSPRSQQVGSYLGTSTEAGRSELEGEVEKLTKEKSMLIQEVVELQQQQSTANRT</sequence>
<evidence type="ECO:0000313" key="2">
    <source>
        <dbReference type="EMBL" id="OMP06126.1"/>
    </source>
</evidence>
<name>A0A1R3KGA1_COCAP</name>
<dbReference type="GO" id="GO:0034605">
    <property type="term" value="P:cellular response to heat"/>
    <property type="evidence" value="ECO:0007669"/>
    <property type="project" value="TreeGrafter"/>
</dbReference>
<dbReference type="PANTHER" id="PTHR10015">
    <property type="entry name" value="HEAT SHOCK TRANSCRIPTION FACTOR"/>
    <property type="match status" value="1"/>
</dbReference>
<feature type="compositionally biased region" description="Polar residues" evidence="1">
    <location>
        <begin position="40"/>
        <end position="54"/>
    </location>
</feature>
<evidence type="ECO:0008006" key="4">
    <source>
        <dbReference type="Google" id="ProtNLM"/>
    </source>
</evidence>
<keyword evidence="3" id="KW-1185">Reference proteome</keyword>
<comment type="caution">
    <text evidence="2">The sequence shown here is derived from an EMBL/GenBank/DDBJ whole genome shotgun (WGS) entry which is preliminary data.</text>
</comment>
<dbReference type="OrthoDB" id="989432at2759"/>
<evidence type="ECO:0000256" key="1">
    <source>
        <dbReference type="SAM" id="MobiDB-lite"/>
    </source>
</evidence>
<dbReference type="GO" id="GO:0006357">
    <property type="term" value="P:regulation of transcription by RNA polymerase II"/>
    <property type="evidence" value="ECO:0007669"/>
    <property type="project" value="TreeGrafter"/>
</dbReference>
<dbReference type="GO" id="GO:0005634">
    <property type="term" value="C:nucleus"/>
    <property type="evidence" value="ECO:0007669"/>
    <property type="project" value="TreeGrafter"/>
</dbReference>
<evidence type="ECO:0000313" key="3">
    <source>
        <dbReference type="Proteomes" id="UP000188268"/>
    </source>
</evidence>
<reference evidence="2 3" key="1">
    <citation type="submission" date="2013-09" db="EMBL/GenBank/DDBJ databases">
        <title>Corchorus capsularis genome sequencing.</title>
        <authorList>
            <person name="Alam M."/>
            <person name="Haque M.S."/>
            <person name="Islam M.S."/>
            <person name="Emdad E.M."/>
            <person name="Islam M.M."/>
            <person name="Ahmed B."/>
            <person name="Halim A."/>
            <person name="Hossen Q.M.M."/>
            <person name="Hossain M.Z."/>
            <person name="Ahmed R."/>
            <person name="Khan M.M."/>
            <person name="Islam R."/>
            <person name="Rashid M.M."/>
            <person name="Khan S.A."/>
            <person name="Rahman M.S."/>
            <person name="Alam M."/>
        </authorList>
    </citation>
    <scope>NUCLEOTIDE SEQUENCE [LARGE SCALE GENOMIC DNA]</scope>
    <source>
        <strain evidence="3">cv. CVL-1</strain>
        <tissue evidence="2">Whole seedling</tissue>
    </source>
</reference>
<feature type="region of interest" description="Disordered" evidence="1">
    <location>
        <begin position="35"/>
        <end position="59"/>
    </location>
</feature>
<dbReference type="EMBL" id="AWWV01005048">
    <property type="protein sequence ID" value="OMP06126.1"/>
    <property type="molecule type" value="Genomic_DNA"/>
</dbReference>
<dbReference type="AlphaFoldDB" id="A0A1R3KGA1"/>
<accession>A0A1R3KGA1</accession>
<organism evidence="2 3">
    <name type="scientific">Corchorus capsularis</name>
    <name type="common">Jute</name>
    <dbReference type="NCBI Taxonomy" id="210143"/>
    <lineage>
        <taxon>Eukaryota</taxon>
        <taxon>Viridiplantae</taxon>
        <taxon>Streptophyta</taxon>
        <taxon>Embryophyta</taxon>
        <taxon>Tracheophyta</taxon>
        <taxon>Spermatophyta</taxon>
        <taxon>Magnoliopsida</taxon>
        <taxon>eudicotyledons</taxon>
        <taxon>Gunneridae</taxon>
        <taxon>Pentapetalae</taxon>
        <taxon>rosids</taxon>
        <taxon>malvids</taxon>
        <taxon>Malvales</taxon>
        <taxon>Malvaceae</taxon>
        <taxon>Grewioideae</taxon>
        <taxon>Apeibeae</taxon>
        <taxon>Corchorus</taxon>
    </lineage>
</organism>
<proteinExistence type="predicted"/>
<gene>
    <name evidence="2" type="ORF">CCACVL1_01701</name>
</gene>
<dbReference type="STRING" id="210143.A0A1R3KGA1"/>
<dbReference type="GO" id="GO:0000978">
    <property type="term" value="F:RNA polymerase II cis-regulatory region sequence-specific DNA binding"/>
    <property type="evidence" value="ECO:0007669"/>
    <property type="project" value="TreeGrafter"/>
</dbReference>